<evidence type="ECO:0000313" key="2">
    <source>
        <dbReference type="EMBL" id="KAJ7367232.1"/>
    </source>
</evidence>
<keyword evidence="3" id="KW-1185">Reference proteome</keyword>
<feature type="compositionally biased region" description="Pro residues" evidence="1">
    <location>
        <begin position="271"/>
        <end position="282"/>
    </location>
</feature>
<reference evidence="2" key="1">
    <citation type="submission" date="2023-03" db="EMBL/GenBank/DDBJ databases">
        <title>Massive genome expansion in bonnet fungi (Mycena s.s.) driven by repeated elements and novel gene families across ecological guilds.</title>
        <authorList>
            <consortium name="Lawrence Berkeley National Laboratory"/>
            <person name="Harder C.B."/>
            <person name="Miyauchi S."/>
            <person name="Viragh M."/>
            <person name="Kuo A."/>
            <person name="Thoen E."/>
            <person name="Andreopoulos B."/>
            <person name="Lu D."/>
            <person name="Skrede I."/>
            <person name="Drula E."/>
            <person name="Henrissat B."/>
            <person name="Morin E."/>
            <person name="Kohler A."/>
            <person name="Barry K."/>
            <person name="LaButti K."/>
            <person name="Morin E."/>
            <person name="Salamov A."/>
            <person name="Lipzen A."/>
            <person name="Mereny Z."/>
            <person name="Hegedus B."/>
            <person name="Baldrian P."/>
            <person name="Stursova M."/>
            <person name="Weitz H."/>
            <person name="Taylor A."/>
            <person name="Grigoriev I.V."/>
            <person name="Nagy L.G."/>
            <person name="Martin F."/>
            <person name="Kauserud H."/>
        </authorList>
    </citation>
    <scope>NUCLEOTIDE SEQUENCE</scope>
    <source>
        <strain evidence="2">CBHHK002</strain>
    </source>
</reference>
<proteinExistence type="predicted"/>
<evidence type="ECO:0000313" key="3">
    <source>
        <dbReference type="Proteomes" id="UP001218218"/>
    </source>
</evidence>
<name>A0AAD7F3A8_9AGAR</name>
<dbReference type="Proteomes" id="UP001218218">
    <property type="component" value="Unassembled WGS sequence"/>
</dbReference>
<sequence>MSGTRHSMPSLICITKMGTKKLGRAARALLPPPALPRDTPLDPRSILPKPTPTVLHCSADSRPTRPTCPLPPPACTAFPESTIHTGGWMYGWLCVASGNSHAPHAPHAPLLTPPARCPPAAASVRSSLLAHLAFLPPPLRVPDSTARVPAQCLPAAGCAARRCQRPLHAARAPVHTFPHRRRRAPTATARAPARCLPAACLLQPPAAASARCTLLTRHVYLPSPPAAHAHLHRQGACPPLLACCGRPLLPAPAARCLPARAYLPPTAGGAHPPPPPRHPPAAPSDARPLLASSERCAAVLCLPAPVGRCALPAPAPPLSCLFPPRSAPGSHPAPSDLPQERGAGGCRIDLCALFVLWNCTARYLVRNDVKKRNKTEDTVQNLY</sequence>
<dbReference type="EMBL" id="JARIHO010000002">
    <property type="protein sequence ID" value="KAJ7367232.1"/>
    <property type="molecule type" value="Genomic_DNA"/>
</dbReference>
<accession>A0AAD7F3A8</accession>
<comment type="caution">
    <text evidence="2">The sequence shown here is derived from an EMBL/GenBank/DDBJ whole genome shotgun (WGS) entry which is preliminary data.</text>
</comment>
<dbReference type="AlphaFoldDB" id="A0AAD7F3A8"/>
<evidence type="ECO:0000256" key="1">
    <source>
        <dbReference type="SAM" id="MobiDB-lite"/>
    </source>
</evidence>
<organism evidence="2 3">
    <name type="scientific">Mycena albidolilacea</name>
    <dbReference type="NCBI Taxonomy" id="1033008"/>
    <lineage>
        <taxon>Eukaryota</taxon>
        <taxon>Fungi</taxon>
        <taxon>Dikarya</taxon>
        <taxon>Basidiomycota</taxon>
        <taxon>Agaricomycotina</taxon>
        <taxon>Agaricomycetes</taxon>
        <taxon>Agaricomycetidae</taxon>
        <taxon>Agaricales</taxon>
        <taxon>Marasmiineae</taxon>
        <taxon>Mycenaceae</taxon>
        <taxon>Mycena</taxon>
    </lineage>
</organism>
<feature type="region of interest" description="Disordered" evidence="1">
    <location>
        <begin position="267"/>
        <end position="286"/>
    </location>
</feature>
<gene>
    <name evidence="2" type="ORF">DFH08DRAFT_798049</name>
</gene>
<protein>
    <submittedName>
        <fullName evidence="2">Uncharacterized protein</fullName>
    </submittedName>
</protein>